<evidence type="ECO:0000313" key="2">
    <source>
        <dbReference type="EMBL" id="GEB54805.1"/>
    </source>
</evidence>
<protein>
    <submittedName>
        <fullName evidence="2">Uncharacterized protein</fullName>
    </submittedName>
</protein>
<feature type="compositionally biased region" description="Basic and acidic residues" evidence="1">
    <location>
        <begin position="120"/>
        <end position="130"/>
    </location>
</feature>
<reference evidence="2 3" key="1">
    <citation type="submission" date="2019-06" db="EMBL/GenBank/DDBJ databases">
        <title>Whole genome shotgun sequence of Streptomyces gardneri NBRC 12865.</title>
        <authorList>
            <person name="Hosoyama A."/>
            <person name="Uohara A."/>
            <person name="Ohji S."/>
            <person name="Ichikawa N."/>
        </authorList>
    </citation>
    <scope>NUCLEOTIDE SEQUENCE [LARGE SCALE GENOMIC DNA]</scope>
    <source>
        <strain evidence="2 3">NBRC 12865</strain>
    </source>
</reference>
<keyword evidence="3" id="KW-1185">Reference proteome</keyword>
<evidence type="ECO:0000313" key="3">
    <source>
        <dbReference type="Proteomes" id="UP000315226"/>
    </source>
</evidence>
<organism evidence="2 3">
    <name type="scientific">Streptomyces gardneri</name>
    <dbReference type="NCBI Taxonomy" id="66892"/>
    <lineage>
        <taxon>Bacteria</taxon>
        <taxon>Bacillati</taxon>
        <taxon>Actinomycetota</taxon>
        <taxon>Actinomycetes</taxon>
        <taxon>Kitasatosporales</taxon>
        <taxon>Streptomycetaceae</taxon>
        <taxon>Streptomyces</taxon>
    </lineage>
</organism>
<evidence type="ECO:0000256" key="1">
    <source>
        <dbReference type="SAM" id="MobiDB-lite"/>
    </source>
</evidence>
<gene>
    <name evidence="2" type="ORF">SGA01_04100</name>
</gene>
<sequence length="130" mass="14285">MVHLRVLPEGDDRGAVRLRHPAGQGDSALEAFELLDRHEREVEGAFRYGVRKQVRVPADDIGAVVLQSGGRTRGRQGLELRFERGGNQNTGTSHTSPQGVIKVRDGSRSGRVRAPVGNDAVDRRPEPCQR</sequence>
<dbReference type="Proteomes" id="UP000315226">
    <property type="component" value="Unassembled WGS sequence"/>
</dbReference>
<name>A0A4Y3RAL7_9ACTN</name>
<feature type="region of interest" description="Disordered" evidence="1">
    <location>
        <begin position="70"/>
        <end position="130"/>
    </location>
</feature>
<dbReference type="EMBL" id="BJMN01000003">
    <property type="protein sequence ID" value="GEB54805.1"/>
    <property type="molecule type" value="Genomic_DNA"/>
</dbReference>
<comment type="caution">
    <text evidence="2">The sequence shown here is derived from an EMBL/GenBank/DDBJ whole genome shotgun (WGS) entry which is preliminary data.</text>
</comment>
<dbReference type="AlphaFoldDB" id="A0A4Y3RAL7"/>
<proteinExistence type="predicted"/>
<accession>A0A4Y3RAL7</accession>
<feature type="compositionally biased region" description="Polar residues" evidence="1">
    <location>
        <begin position="86"/>
        <end position="98"/>
    </location>
</feature>